<dbReference type="AlphaFoldDB" id="A0A1L9VER7"/>
<sequence>MPRYHLIEAQGCIESTCTQAVDTSMEQSRFHISSREKNVIFDRYLLLFCNSITGHRRSMKRNRHSRRSPEKRSYVSAPLSTPAFLSPLFQGLLVETEQSFEPIHCKENSYFSSPLFWFNDVRIGDDLVWSKEVGRLTARGYKAKNAKYHLRWRLAPLFMMRGRRETNVLDLSR</sequence>
<dbReference type="RefSeq" id="XP_022399125.1">
    <property type="nucleotide sequence ID" value="XM_022548066.1"/>
</dbReference>
<evidence type="ECO:0000313" key="2">
    <source>
        <dbReference type="Proteomes" id="UP000184300"/>
    </source>
</evidence>
<evidence type="ECO:0000313" key="1">
    <source>
        <dbReference type="EMBL" id="OJJ82427.1"/>
    </source>
</evidence>
<dbReference type="EMBL" id="KV878902">
    <property type="protein sequence ID" value="OJJ82427.1"/>
    <property type="molecule type" value="Genomic_DNA"/>
</dbReference>
<dbReference type="Proteomes" id="UP000184300">
    <property type="component" value="Unassembled WGS sequence"/>
</dbReference>
<accession>A0A1L9VER7</accession>
<proteinExistence type="predicted"/>
<keyword evidence="2" id="KW-1185">Reference proteome</keyword>
<dbReference type="GeneID" id="34464327"/>
<protein>
    <submittedName>
        <fullName evidence="1">Uncharacterized protein</fullName>
    </submittedName>
</protein>
<dbReference type="VEuPathDB" id="FungiDB:ASPGLDRAFT_541555"/>
<organism evidence="1 2">
    <name type="scientific">Aspergillus glaucus CBS 516.65</name>
    <dbReference type="NCBI Taxonomy" id="1160497"/>
    <lineage>
        <taxon>Eukaryota</taxon>
        <taxon>Fungi</taxon>
        <taxon>Dikarya</taxon>
        <taxon>Ascomycota</taxon>
        <taxon>Pezizomycotina</taxon>
        <taxon>Eurotiomycetes</taxon>
        <taxon>Eurotiomycetidae</taxon>
        <taxon>Eurotiales</taxon>
        <taxon>Aspergillaceae</taxon>
        <taxon>Aspergillus</taxon>
        <taxon>Aspergillus subgen. Aspergillus</taxon>
    </lineage>
</organism>
<name>A0A1L9VER7_ASPGL</name>
<reference evidence="2" key="1">
    <citation type="journal article" date="2017" name="Genome Biol.">
        <title>Comparative genomics reveals high biological diversity and specific adaptations in the industrially and medically important fungal genus Aspergillus.</title>
        <authorList>
            <person name="de Vries R.P."/>
            <person name="Riley R."/>
            <person name="Wiebenga A."/>
            <person name="Aguilar-Osorio G."/>
            <person name="Amillis S."/>
            <person name="Uchima C.A."/>
            <person name="Anderluh G."/>
            <person name="Asadollahi M."/>
            <person name="Askin M."/>
            <person name="Barry K."/>
            <person name="Battaglia E."/>
            <person name="Bayram O."/>
            <person name="Benocci T."/>
            <person name="Braus-Stromeyer S.A."/>
            <person name="Caldana C."/>
            <person name="Canovas D."/>
            <person name="Cerqueira G.C."/>
            <person name="Chen F."/>
            <person name="Chen W."/>
            <person name="Choi C."/>
            <person name="Clum A."/>
            <person name="Dos Santos R.A."/>
            <person name="Damasio A.R."/>
            <person name="Diallinas G."/>
            <person name="Emri T."/>
            <person name="Fekete E."/>
            <person name="Flipphi M."/>
            <person name="Freyberg S."/>
            <person name="Gallo A."/>
            <person name="Gournas C."/>
            <person name="Habgood R."/>
            <person name="Hainaut M."/>
            <person name="Harispe M.L."/>
            <person name="Henrissat B."/>
            <person name="Hilden K.S."/>
            <person name="Hope R."/>
            <person name="Hossain A."/>
            <person name="Karabika E."/>
            <person name="Karaffa L."/>
            <person name="Karanyi Z."/>
            <person name="Krasevec N."/>
            <person name="Kuo A."/>
            <person name="Kusch H."/>
            <person name="LaButti K."/>
            <person name="Lagendijk E.L."/>
            <person name="Lapidus A."/>
            <person name="Levasseur A."/>
            <person name="Lindquist E."/>
            <person name="Lipzen A."/>
            <person name="Logrieco A.F."/>
            <person name="MacCabe A."/>
            <person name="Maekelae M.R."/>
            <person name="Malavazi I."/>
            <person name="Melin P."/>
            <person name="Meyer V."/>
            <person name="Mielnichuk N."/>
            <person name="Miskei M."/>
            <person name="Molnar A.P."/>
            <person name="Mule G."/>
            <person name="Ngan C.Y."/>
            <person name="Orejas M."/>
            <person name="Orosz E."/>
            <person name="Ouedraogo J.P."/>
            <person name="Overkamp K.M."/>
            <person name="Park H.-S."/>
            <person name="Perrone G."/>
            <person name="Piumi F."/>
            <person name="Punt P.J."/>
            <person name="Ram A.F."/>
            <person name="Ramon A."/>
            <person name="Rauscher S."/>
            <person name="Record E."/>
            <person name="Riano-Pachon D.M."/>
            <person name="Robert V."/>
            <person name="Roehrig J."/>
            <person name="Ruller R."/>
            <person name="Salamov A."/>
            <person name="Salih N.S."/>
            <person name="Samson R.A."/>
            <person name="Sandor E."/>
            <person name="Sanguinetti M."/>
            <person name="Schuetze T."/>
            <person name="Sepcic K."/>
            <person name="Shelest E."/>
            <person name="Sherlock G."/>
            <person name="Sophianopoulou V."/>
            <person name="Squina F.M."/>
            <person name="Sun H."/>
            <person name="Susca A."/>
            <person name="Todd R.B."/>
            <person name="Tsang A."/>
            <person name="Unkles S.E."/>
            <person name="van de Wiele N."/>
            <person name="van Rossen-Uffink D."/>
            <person name="Oliveira J.V."/>
            <person name="Vesth T.C."/>
            <person name="Visser J."/>
            <person name="Yu J.-H."/>
            <person name="Zhou M."/>
            <person name="Andersen M.R."/>
            <person name="Archer D.B."/>
            <person name="Baker S.E."/>
            <person name="Benoit I."/>
            <person name="Brakhage A.A."/>
            <person name="Braus G.H."/>
            <person name="Fischer R."/>
            <person name="Frisvad J.C."/>
            <person name="Goldman G.H."/>
            <person name="Houbraken J."/>
            <person name="Oakley B."/>
            <person name="Pocsi I."/>
            <person name="Scazzocchio C."/>
            <person name="Seiboth B."/>
            <person name="vanKuyk P.A."/>
            <person name="Wortman J."/>
            <person name="Dyer P.S."/>
            <person name="Grigoriev I.V."/>
        </authorList>
    </citation>
    <scope>NUCLEOTIDE SEQUENCE [LARGE SCALE GENOMIC DNA]</scope>
    <source>
        <strain evidence="2">CBS 516.65</strain>
    </source>
</reference>
<gene>
    <name evidence="1" type="ORF">ASPGLDRAFT_541555</name>
</gene>